<name>A0A7W4W7F6_9GAMM</name>
<dbReference type="RefSeq" id="WP_183411700.1">
    <property type="nucleotide sequence ID" value="NZ_JACHWY010000004.1"/>
</dbReference>
<reference evidence="1 2" key="1">
    <citation type="submission" date="2020-08" db="EMBL/GenBank/DDBJ databases">
        <title>Genomic Encyclopedia of Type Strains, Phase III (KMG-III): the genomes of soil and plant-associated and newly described type strains.</title>
        <authorList>
            <person name="Whitman W."/>
        </authorList>
    </citation>
    <scope>NUCLEOTIDE SEQUENCE [LARGE SCALE GENOMIC DNA]</scope>
    <source>
        <strain evidence="1 2">CECT 8654</strain>
    </source>
</reference>
<keyword evidence="2" id="KW-1185">Reference proteome</keyword>
<evidence type="ECO:0000313" key="1">
    <source>
        <dbReference type="EMBL" id="MBB3048911.1"/>
    </source>
</evidence>
<protein>
    <submittedName>
        <fullName evidence="1">Uncharacterized protein</fullName>
    </submittedName>
</protein>
<accession>A0A7W4W7F6</accession>
<organism evidence="1 2">
    <name type="scientific">Litorivivens lipolytica</name>
    <dbReference type="NCBI Taxonomy" id="1524264"/>
    <lineage>
        <taxon>Bacteria</taxon>
        <taxon>Pseudomonadati</taxon>
        <taxon>Pseudomonadota</taxon>
        <taxon>Gammaproteobacteria</taxon>
        <taxon>Litorivivens</taxon>
    </lineage>
</organism>
<proteinExistence type="predicted"/>
<dbReference type="EMBL" id="JACHWY010000004">
    <property type="protein sequence ID" value="MBB3048911.1"/>
    <property type="molecule type" value="Genomic_DNA"/>
</dbReference>
<sequence length="109" mass="11768">MDFTLIKLALLDACDNNPSVIPSDVRDHLANEFPADDSFKPDSTGGGCMALVSEMTVGTTQYLLVVTQADESDLPEPDNWAISLHSTTDWIGDDYLISVCHKGTVCFGS</sequence>
<comment type="caution">
    <text evidence="1">The sequence shown here is derived from an EMBL/GenBank/DDBJ whole genome shotgun (WGS) entry which is preliminary data.</text>
</comment>
<dbReference type="AlphaFoldDB" id="A0A7W4W7F6"/>
<dbReference type="Proteomes" id="UP000537130">
    <property type="component" value="Unassembled WGS sequence"/>
</dbReference>
<evidence type="ECO:0000313" key="2">
    <source>
        <dbReference type="Proteomes" id="UP000537130"/>
    </source>
</evidence>
<gene>
    <name evidence="1" type="ORF">FHR99_003185</name>
</gene>